<sequence>MMKFGAPHIEHSTPKDFLCSYFMGASSVQRRPRRRQSTHKGLSQDIECQSKFLLSIAPRCPSWEVGHISEIVESVGFTDTGHVMEAHLRFKGPFS</sequence>
<evidence type="ECO:0000313" key="1">
    <source>
        <dbReference type="EMBL" id="GBL77269.1"/>
    </source>
</evidence>
<accession>A0A4Y2AD83</accession>
<dbReference type="AlphaFoldDB" id="A0A4Y2AD83"/>
<name>A0A4Y2AD83_ARAVE</name>
<protein>
    <submittedName>
        <fullName evidence="1">Uncharacterized protein</fullName>
    </submittedName>
</protein>
<dbReference type="Proteomes" id="UP000499080">
    <property type="component" value="Unassembled WGS sequence"/>
</dbReference>
<organism evidence="1 2">
    <name type="scientific">Araneus ventricosus</name>
    <name type="common">Orbweaver spider</name>
    <name type="synonym">Epeira ventricosa</name>
    <dbReference type="NCBI Taxonomy" id="182803"/>
    <lineage>
        <taxon>Eukaryota</taxon>
        <taxon>Metazoa</taxon>
        <taxon>Ecdysozoa</taxon>
        <taxon>Arthropoda</taxon>
        <taxon>Chelicerata</taxon>
        <taxon>Arachnida</taxon>
        <taxon>Araneae</taxon>
        <taxon>Araneomorphae</taxon>
        <taxon>Entelegynae</taxon>
        <taxon>Araneoidea</taxon>
        <taxon>Araneidae</taxon>
        <taxon>Araneus</taxon>
    </lineage>
</organism>
<dbReference type="EMBL" id="BGPR01000012">
    <property type="protein sequence ID" value="GBL77269.1"/>
    <property type="molecule type" value="Genomic_DNA"/>
</dbReference>
<gene>
    <name evidence="1" type="ORF">AVEN_41723_1</name>
</gene>
<comment type="caution">
    <text evidence="1">The sequence shown here is derived from an EMBL/GenBank/DDBJ whole genome shotgun (WGS) entry which is preliminary data.</text>
</comment>
<reference evidence="1 2" key="1">
    <citation type="journal article" date="2019" name="Sci. Rep.">
        <title>Orb-weaving spider Araneus ventricosus genome elucidates the spidroin gene catalogue.</title>
        <authorList>
            <person name="Kono N."/>
            <person name="Nakamura H."/>
            <person name="Ohtoshi R."/>
            <person name="Moran D.A.P."/>
            <person name="Shinohara A."/>
            <person name="Yoshida Y."/>
            <person name="Fujiwara M."/>
            <person name="Mori M."/>
            <person name="Tomita M."/>
            <person name="Arakawa K."/>
        </authorList>
    </citation>
    <scope>NUCLEOTIDE SEQUENCE [LARGE SCALE GENOMIC DNA]</scope>
</reference>
<proteinExistence type="predicted"/>
<keyword evidence="2" id="KW-1185">Reference proteome</keyword>
<evidence type="ECO:0000313" key="2">
    <source>
        <dbReference type="Proteomes" id="UP000499080"/>
    </source>
</evidence>